<gene>
    <name evidence="3" type="ORF">NBR_LOCUS8571</name>
</gene>
<keyword evidence="4" id="KW-1185">Reference proteome</keyword>
<evidence type="ECO:0000256" key="2">
    <source>
        <dbReference type="SAM" id="Phobius"/>
    </source>
</evidence>
<sequence>MALYDMKDLPHLVKPLTLILVIFQMVCVFSPGYRGFGWFPITTTIIEEMGYSAVFVIFQVVNFFYFIVNMFKHFNAWLLLGMIESAFLAVVWLFNAYQWFRARTPTVPPSTAASGRNQANATQPPRFQPNYPAGVNPA</sequence>
<reference evidence="3 4" key="2">
    <citation type="submission" date="2018-11" db="EMBL/GenBank/DDBJ databases">
        <authorList>
            <consortium name="Pathogen Informatics"/>
        </authorList>
    </citation>
    <scope>NUCLEOTIDE SEQUENCE [LARGE SCALE GENOMIC DNA]</scope>
</reference>
<feature type="transmembrane region" description="Helical" evidence="2">
    <location>
        <begin position="50"/>
        <end position="68"/>
    </location>
</feature>
<keyword evidence="2" id="KW-0812">Transmembrane</keyword>
<feature type="region of interest" description="Disordered" evidence="1">
    <location>
        <begin position="107"/>
        <end position="138"/>
    </location>
</feature>
<reference evidence="5" key="1">
    <citation type="submission" date="2016-04" db="UniProtKB">
        <authorList>
            <consortium name="WormBaseParasite"/>
        </authorList>
    </citation>
    <scope>IDENTIFICATION</scope>
</reference>
<accession>A0A0N4XZG7</accession>
<dbReference type="AlphaFoldDB" id="A0A0N4XZG7"/>
<name>A0A0N4XZG7_NIPBR</name>
<evidence type="ECO:0000313" key="5">
    <source>
        <dbReference type="WBParaSite" id="NBR_0000857001-mRNA-1"/>
    </source>
</evidence>
<feature type="transmembrane region" description="Helical" evidence="2">
    <location>
        <begin position="12"/>
        <end position="29"/>
    </location>
</feature>
<dbReference type="WBParaSite" id="NBR_0000857001-mRNA-1">
    <property type="protein sequence ID" value="NBR_0000857001-mRNA-1"/>
    <property type="gene ID" value="NBR_0000857001"/>
</dbReference>
<protein>
    <submittedName>
        <fullName evidence="5">DUF418 domain-containing protein</fullName>
    </submittedName>
</protein>
<feature type="transmembrane region" description="Helical" evidence="2">
    <location>
        <begin position="74"/>
        <end position="94"/>
    </location>
</feature>
<keyword evidence="2" id="KW-0472">Membrane</keyword>
<organism evidence="5">
    <name type="scientific">Nippostrongylus brasiliensis</name>
    <name type="common">Rat hookworm</name>
    <dbReference type="NCBI Taxonomy" id="27835"/>
    <lineage>
        <taxon>Eukaryota</taxon>
        <taxon>Metazoa</taxon>
        <taxon>Ecdysozoa</taxon>
        <taxon>Nematoda</taxon>
        <taxon>Chromadorea</taxon>
        <taxon>Rhabditida</taxon>
        <taxon>Rhabditina</taxon>
        <taxon>Rhabditomorpha</taxon>
        <taxon>Strongyloidea</taxon>
        <taxon>Heligmosomidae</taxon>
        <taxon>Nippostrongylus</taxon>
    </lineage>
</organism>
<dbReference type="EMBL" id="UYSL01020023">
    <property type="protein sequence ID" value="VDL72160.1"/>
    <property type="molecule type" value="Genomic_DNA"/>
</dbReference>
<evidence type="ECO:0000256" key="1">
    <source>
        <dbReference type="SAM" id="MobiDB-lite"/>
    </source>
</evidence>
<evidence type="ECO:0000313" key="4">
    <source>
        <dbReference type="Proteomes" id="UP000271162"/>
    </source>
</evidence>
<evidence type="ECO:0000313" key="3">
    <source>
        <dbReference type="EMBL" id="VDL72160.1"/>
    </source>
</evidence>
<keyword evidence="2" id="KW-1133">Transmembrane helix</keyword>
<feature type="compositionally biased region" description="Polar residues" evidence="1">
    <location>
        <begin position="109"/>
        <end position="125"/>
    </location>
</feature>
<dbReference type="Proteomes" id="UP000271162">
    <property type="component" value="Unassembled WGS sequence"/>
</dbReference>
<proteinExistence type="predicted"/>